<organism evidence="2 3">
    <name type="scientific">Jiangella alba</name>
    <dbReference type="NCBI Taxonomy" id="561176"/>
    <lineage>
        <taxon>Bacteria</taxon>
        <taxon>Bacillati</taxon>
        <taxon>Actinomycetota</taxon>
        <taxon>Actinomycetes</taxon>
        <taxon>Jiangellales</taxon>
        <taxon>Jiangellaceae</taxon>
        <taxon>Jiangella</taxon>
    </lineage>
</organism>
<dbReference type="EMBL" id="FNUC01000004">
    <property type="protein sequence ID" value="SEF15267.1"/>
    <property type="molecule type" value="Genomic_DNA"/>
</dbReference>
<dbReference type="OrthoDB" id="3620182at2"/>
<dbReference type="AlphaFoldDB" id="A0A1H5PQL9"/>
<protein>
    <submittedName>
        <fullName evidence="2">Uncharacterized protein, RmlC-like cupin domain</fullName>
    </submittedName>
</protein>
<name>A0A1H5PQL9_9ACTN</name>
<evidence type="ECO:0000259" key="1">
    <source>
        <dbReference type="Pfam" id="PF07883"/>
    </source>
</evidence>
<dbReference type="InterPro" id="IPR014710">
    <property type="entry name" value="RmlC-like_jellyroll"/>
</dbReference>
<dbReference type="STRING" id="561176.SAMN04488561_4902"/>
<evidence type="ECO:0000313" key="2">
    <source>
        <dbReference type="EMBL" id="SEF15267.1"/>
    </source>
</evidence>
<dbReference type="CDD" id="cd02210">
    <property type="entry name" value="cupin_BLR2406-like"/>
    <property type="match status" value="1"/>
</dbReference>
<keyword evidence="3" id="KW-1185">Reference proteome</keyword>
<dbReference type="InterPro" id="IPR011051">
    <property type="entry name" value="RmlC_Cupin_sf"/>
</dbReference>
<dbReference type="PANTHER" id="PTHR36440:SF1">
    <property type="entry name" value="PUTATIVE (AFU_ORTHOLOGUE AFUA_8G07350)-RELATED"/>
    <property type="match status" value="1"/>
</dbReference>
<dbReference type="Proteomes" id="UP000181980">
    <property type="component" value="Unassembled WGS sequence"/>
</dbReference>
<proteinExistence type="predicted"/>
<dbReference type="PANTHER" id="PTHR36440">
    <property type="entry name" value="PUTATIVE (AFU_ORTHOLOGUE AFUA_8G07350)-RELATED"/>
    <property type="match status" value="1"/>
</dbReference>
<feature type="domain" description="Cupin type-2" evidence="1">
    <location>
        <begin position="45"/>
        <end position="116"/>
    </location>
</feature>
<dbReference type="SUPFAM" id="SSF51182">
    <property type="entry name" value="RmlC-like cupins"/>
    <property type="match status" value="1"/>
</dbReference>
<reference evidence="3" key="1">
    <citation type="submission" date="2016-10" db="EMBL/GenBank/DDBJ databases">
        <authorList>
            <person name="Varghese N."/>
            <person name="Submissions S."/>
        </authorList>
    </citation>
    <scope>NUCLEOTIDE SEQUENCE [LARGE SCALE GENOMIC DNA]</scope>
    <source>
        <strain evidence="3">DSM 45237</strain>
    </source>
</reference>
<dbReference type="Pfam" id="PF07883">
    <property type="entry name" value="Cupin_2"/>
    <property type="match status" value="1"/>
</dbReference>
<gene>
    <name evidence="2" type="ORF">SAMN04488561_4902</name>
</gene>
<dbReference type="InterPro" id="IPR053146">
    <property type="entry name" value="QDO-like"/>
</dbReference>
<sequence length="138" mass="14450">MSDATVRLVRRGDLSGATAQTAGGLVRLSAVSTSMTGSAGLWMGIAELPAGHATEVHHHGESETAVLVLDGVTRWWYGDDLSEHVVAEAGDFVYVPAGAIHVEENPSTTAPARIVVARTSGEAIVVNLPDHPANARFR</sequence>
<dbReference type="InterPro" id="IPR013096">
    <property type="entry name" value="Cupin_2"/>
</dbReference>
<dbReference type="Gene3D" id="2.60.120.10">
    <property type="entry name" value="Jelly Rolls"/>
    <property type="match status" value="1"/>
</dbReference>
<evidence type="ECO:0000313" key="3">
    <source>
        <dbReference type="Proteomes" id="UP000181980"/>
    </source>
</evidence>
<accession>A0A1H5PQL9</accession>
<dbReference type="RefSeq" id="WP_069109252.1">
    <property type="nucleotide sequence ID" value="NZ_FNUC01000004.1"/>
</dbReference>